<accession>A0ABV5NJ85</accession>
<comment type="caution">
    <text evidence="1">The sequence shown here is derived from an EMBL/GenBank/DDBJ whole genome shotgun (WGS) entry which is preliminary data.</text>
</comment>
<protein>
    <submittedName>
        <fullName evidence="1">Uncharacterized protein</fullName>
    </submittedName>
</protein>
<dbReference type="EMBL" id="JBHMCF010000011">
    <property type="protein sequence ID" value="MFB9470368.1"/>
    <property type="molecule type" value="Genomic_DNA"/>
</dbReference>
<evidence type="ECO:0000313" key="1">
    <source>
        <dbReference type="EMBL" id="MFB9470368.1"/>
    </source>
</evidence>
<dbReference type="Proteomes" id="UP001589568">
    <property type="component" value="Unassembled WGS sequence"/>
</dbReference>
<proteinExistence type="predicted"/>
<keyword evidence="2" id="KW-1185">Reference proteome</keyword>
<name>A0ABV5NJ85_9ACTN</name>
<gene>
    <name evidence="1" type="ORF">ACFFR3_12685</name>
</gene>
<evidence type="ECO:0000313" key="2">
    <source>
        <dbReference type="Proteomes" id="UP001589568"/>
    </source>
</evidence>
<organism evidence="1 2">
    <name type="scientific">Nonomuraea salmonea</name>
    <dbReference type="NCBI Taxonomy" id="46181"/>
    <lineage>
        <taxon>Bacteria</taxon>
        <taxon>Bacillati</taxon>
        <taxon>Actinomycetota</taxon>
        <taxon>Actinomycetes</taxon>
        <taxon>Streptosporangiales</taxon>
        <taxon>Streptosporangiaceae</taxon>
        <taxon>Nonomuraea</taxon>
    </lineage>
</organism>
<dbReference type="RefSeq" id="WP_345402339.1">
    <property type="nucleotide sequence ID" value="NZ_BAAAXS010000001.1"/>
</dbReference>
<sequence length="67" mass="7261">MSAVALHRDPVEWPVDLYTDITSLSPEHSQLDDCHCDAHNTEHGQVTGALADWIVGRLGKQARPAAG</sequence>
<reference evidence="1 2" key="1">
    <citation type="submission" date="2024-09" db="EMBL/GenBank/DDBJ databases">
        <authorList>
            <person name="Sun Q."/>
            <person name="Mori K."/>
        </authorList>
    </citation>
    <scope>NUCLEOTIDE SEQUENCE [LARGE SCALE GENOMIC DNA]</scope>
    <source>
        <strain evidence="1 2">JCM 3324</strain>
    </source>
</reference>